<keyword evidence="3" id="KW-1185">Reference proteome</keyword>
<evidence type="ECO:0008006" key="4">
    <source>
        <dbReference type="Google" id="ProtNLM"/>
    </source>
</evidence>
<evidence type="ECO:0000256" key="1">
    <source>
        <dbReference type="SAM" id="MobiDB-lite"/>
    </source>
</evidence>
<organism evidence="2 3">
    <name type="scientific">Russula ochroleuca</name>
    <dbReference type="NCBI Taxonomy" id="152965"/>
    <lineage>
        <taxon>Eukaryota</taxon>
        <taxon>Fungi</taxon>
        <taxon>Dikarya</taxon>
        <taxon>Basidiomycota</taxon>
        <taxon>Agaricomycotina</taxon>
        <taxon>Agaricomycetes</taxon>
        <taxon>Russulales</taxon>
        <taxon>Russulaceae</taxon>
        <taxon>Russula</taxon>
    </lineage>
</organism>
<dbReference type="PANTHER" id="PTHR46014:SF1">
    <property type="entry name" value="TETRATRICOPEPTIDE REPEAT PROTEIN 1"/>
    <property type="match status" value="1"/>
</dbReference>
<accession>A0A9P5MXJ7</accession>
<proteinExistence type="predicted"/>
<reference evidence="2" key="1">
    <citation type="submission" date="2019-10" db="EMBL/GenBank/DDBJ databases">
        <authorList>
            <consortium name="DOE Joint Genome Institute"/>
            <person name="Kuo A."/>
            <person name="Miyauchi S."/>
            <person name="Kiss E."/>
            <person name="Drula E."/>
            <person name="Kohler A."/>
            <person name="Sanchez-Garcia M."/>
            <person name="Andreopoulos B."/>
            <person name="Barry K.W."/>
            <person name="Bonito G."/>
            <person name="Buee M."/>
            <person name="Carver A."/>
            <person name="Chen C."/>
            <person name="Cichocki N."/>
            <person name="Clum A."/>
            <person name="Culley D."/>
            <person name="Crous P.W."/>
            <person name="Fauchery L."/>
            <person name="Girlanda M."/>
            <person name="Hayes R."/>
            <person name="Keri Z."/>
            <person name="LaButti K."/>
            <person name="Lipzen A."/>
            <person name="Lombard V."/>
            <person name="Magnuson J."/>
            <person name="Maillard F."/>
            <person name="Morin E."/>
            <person name="Murat C."/>
            <person name="Nolan M."/>
            <person name="Ohm R."/>
            <person name="Pangilinan J."/>
            <person name="Pereira M."/>
            <person name="Perotto S."/>
            <person name="Peter M."/>
            <person name="Riley R."/>
            <person name="Sitrit Y."/>
            <person name="Stielow B."/>
            <person name="Szollosi G."/>
            <person name="Zifcakova L."/>
            <person name="Stursova M."/>
            <person name="Spatafora J.W."/>
            <person name="Tedersoo L."/>
            <person name="Vaario L.-M."/>
            <person name="Yamada A."/>
            <person name="Yan M."/>
            <person name="Wang P."/>
            <person name="Xu J."/>
            <person name="Bruns T."/>
            <person name="Baldrian P."/>
            <person name="Vilgalys R."/>
            <person name="Henrissat B."/>
            <person name="Grigoriev I.V."/>
            <person name="Hibbett D."/>
            <person name="Nagy L.G."/>
            <person name="Martin F.M."/>
        </authorList>
    </citation>
    <scope>NUCLEOTIDE SEQUENCE</scope>
    <source>
        <strain evidence="2">Prilba</strain>
    </source>
</reference>
<dbReference type="SMART" id="SM00028">
    <property type="entry name" value="TPR"/>
    <property type="match status" value="3"/>
</dbReference>
<dbReference type="AlphaFoldDB" id="A0A9P5MXJ7"/>
<dbReference type="SUPFAM" id="SSF48452">
    <property type="entry name" value="TPR-like"/>
    <property type="match status" value="1"/>
</dbReference>
<reference evidence="2" key="2">
    <citation type="journal article" date="2020" name="Nat. Commun.">
        <title>Large-scale genome sequencing of mycorrhizal fungi provides insights into the early evolution of symbiotic traits.</title>
        <authorList>
            <person name="Miyauchi S."/>
            <person name="Kiss E."/>
            <person name="Kuo A."/>
            <person name="Drula E."/>
            <person name="Kohler A."/>
            <person name="Sanchez-Garcia M."/>
            <person name="Morin E."/>
            <person name="Andreopoulos B."/>
            <person name="Barry K.W."/>
            <person name="Bonito G."/>
            <person name="Buee M."/>
            <person name="Carver A."/>
            <person name="Chen C."/>
            <person name="Cichocki N."/>
            <person name="Clum A."/>
            <person name="Culley D."/>
            <person name="Crous P.W."/>
            <person name="Fauchery L."/>
            <person name="Girlanda M."/>
            <person name="Hayes R.D."/>
            <person name="Keri Z."/>
            <person name="LaButti K."/>
            <person name="Lipzen A."/>
            <person name="Lombard V."/>
            <person name="Magnuson J."/>
            <person name="Maillard F."/>
            <person name="Murat C."/>
            <person name="Nolan M."/>
            <person name="Ohm R.A."/>
            <person name="Pangilinan J."/>
            <person name="Pereira M.F."/>
            <person name="Perotto S."/>
            <person name="Peter M."/>
            <person name="Pfister S."/>
            <person name="Riley R."/>
            <person name="Sitrit Y."/>
            <person name="Stielow J.B."/>
            <person name="Szollosi G."/>
            <person name="Zifcakova L."/>
            <person name="Stursova M."/>
            <person name="Spatafora J.W."/>
            <person name="Tedersoo L."/>
            <person name="Vaario L.M."/>
            <person name="Yamada A."/>
            <person name="Yan M."/>
            <person name="Wang P."/>
            <person name="Xu J."/>
            <person name="Bruns T."/>
            <person name="Baldrian P."/>
            <person name="Vilgalys R."/>
            <person name="Dunand C."/>
            <person name="Henrissat B."/>
            <person name="Grigoriev I.V."/>
            <person name="Hibbett D."/>
            <person name="Nagy L.G."/>
            <person name="Martin F.M."/>
        </authorList>
    </citation>
    <scope>NUCLEOTIDE SEQUENCE</scope>
    <source>
        <strain evidence="2">Prilba</strain>
    </source>
</reference>
<feature type="region of interest" description="Disordered" evidence="1">
    <location>
        <begin position="1"/>
        <end position="39"/>
    </location>
</feature>
<feature type="region of interest" description="Disordered" evidence="1">
    <location>
        <begin position="70"/>
        <end position="123"/>
    </location>
</feature>
<evidence type="ECO:0000313" key="2">
    <source>
        <dbReference type="EMBL" id="KAF8481215.1"/>
    </source>
</evidence>
<gene>
    <name evidence="2" type="ORF">DFH94DRAFT_738743</name>
</gene>
<evidence type="ECO:0000313" key="3">
    <source>
        <dbReference type="Proteomes" id="UP000759537"/>
    </source>
</evidence>
<feature type="compositionally biased region" description="Pro residues" evidence="1">
    <location>
        <begin position="1"/>
        <end position="11"/>
    </location>
</feature>
<protein>
    <recommendedName>
        <fullName evidence="4">Tetratricopeptide repeat protein 1</fullName>
    </recommendedName>
</protein>
<name>A0A9P5MXJ7_9AGAM</name>
<feature type="compositionally biased region" description="Pro residues" evidence="1">
    <location>
        <begin position="85"/>
        <end position="94"/>
    </location>
</feature>
<dbReference type="PANTHER" id="PTHR46014">
    <property type="entry name" value="TETRATRICOPEPTIDE REPEAT PROTEIN 1"/>
    <property type="match status" value="1"/>
</dbReference>
<dbReference type="OrthoDB" id="1872379at2759"/>
<dbReference type="EMBL" id="WHVB01000007">
    <property type="protein sequence ID" value="KAF8481215.1"/>
    <property type="molecule type" value="Genomic_DNA"/>
</dbReference>
<dbReference type="Proteomes" id="UP000759537">
    <property type="component" value="Unassembled WGS sequence"/>
</dbReference>
<dbReference type="InterPro" id="IPR019734">
    <property type="entry name" value="TPR_rpt"/>
</dbReference>
<dbReference type="InterPro" id="IPR052769">
    <property type="entry name" value="TPR_domain_protein"/>
</dbReference>
<comment type="caution">
    <text evidence="2">The sequence shown here is derived from an EMBL/GenBank/DDBJ whole genome shotgun (WGS) entry which is preliminary data.</text>
</comment>
<dbReference type="Gene3D" id="1.25.40.10">
    <property type="entry name" value="Tetratricopeptide repeat domain"/>
    <property type="match status" value="1"/>
</dbReference>
<dbReference type="InterPro" id="IPR011990">
    <property type="entry name" value="TPR-like_helical_dom_sf"/>
</dbReference>
<sequence>MPQPPQEPPTIPRSGDSGPMSGQETTAITEGDGSFDSTKDLQAQLGEAEELKQEGNDLFRRSKWNEALQSYRSGLARLPRRRDPPPPSPSPQPPATDGESDPPPVEGEASDASADAESHCEPNDCVNVDSSLERECAKARSVLHANIAACHVKLGENEDAVKACTEALQDDPSYARALQRRAQCNEKIGSWSALSSAKEDYTTLVTLLPSSSDQVSEAKRSLRLLEPRIEEAQKREMGEMVDKLKGLGNSILGRFGLSTDNFKFEPNGQGGYSLNFSQE</sequence>